<evidence type="ECO:0000256" key="2">
    <source>
        <dbReference type="SAM" id="SignalP"/>
    </source>
</evidence>
<feature type="compositionally biased region" description="Basic and acidic residues" evidence="1">
    <location>
        <begin position="37"/>
        <end position="75"/>
    </location>
</feature>
<keyword evidence="2" id="KW-0732">Signal</keyword>
<dbReference type="RefSeq" id="WP_308731640.1">
    <property type="nucleotide sequence ID" value="NZ_JAJEQN010000015.1"/>
</dbReference>
<dbReference type="Proteomes" id="UP001198200">
    <property type="component" value="Unassembled WGS sequence"/>
</dbReference>
<keyword evidence="4" id="KW-1185">Reference proteome</keyword>
<evidence type="ECO:0000313" key="3">
    <source>
        <dbReference type="EMBL" id="MCC2221511.1"/>
    </source>
</evidence>
<comment type="caution">
    <text evidence="3">The sequence shown here is derived from an EMBL/GenBank/DDBJ whole genome shotgun (WGS) entry which is preliminary data.</text>
</comment>
<feature type="region of interest" description="Disordered" evidence="1">
    <location>
        <begin position="18"/>
        <end position="88"/>
    </location>
</feature>
<gene>
    <name evidence="3" type="ORF">LKD48_07660</name>
</gene>
<proteinExistence type="predicted"/>
<feature type="signal peptide" evidence="2">
    <location>
        <begin position="1"/>
        <end position="21"/>
    </location>
</feature>
<feature type="chain" id="PRO_5042264779" evidence="2">
    <location>
        <begin position="22"/>
        <end position="234"/>
    </location>
</feature>
<evidence type="ECO:0000313" key="4">
    <source>
        <dbReference type="Proteomes" id="UP001198200"/>
    </source>
</evidence>
<dbReference type="AlphaFoldDB" id="A0AAE3E561"/>
<sequence length="234" mass="25737">MRKTGLIILMTAAALSMSACGRNEKPESTKPSGTVANEKETVKKTEKETEKATEKKTEAQTEDQTEKETETKETLSESESEAAATDENVLQLDAELSELLDKMYAIKGPDFDVETDTVDFDDEYAVSSYTGLTMDDVKKLDAAIVSEPMMGSQAYSLVLVRLKDKADAADIAQKMADGINPRKWVCVEADELTVVSKDNIIMLFMADHELYSMDDAVAAFTEVCGNPDNTYQPK</sequence>
<name>A0AAE3E561_9FIRM</name>
<protein>
    <submittedName>
        <fullName evidence="3">Uncharacterized protein</fullName>
    </submittedName>
</protein>
<accession>A0AAE3E561</accession>
<evidence type="ECO:0000256" key="1">
    <source>
        <dbReference type="SAM" id="MobiDB-lite"/>
    </source>
</evidence>
<dbReference type="PROSITE" id="PS51257">
    <property type="entry name" value="PROKAR_LIPOPROTEIN"/>
    <property type="match status" value="1"/>
</dbReference>
<organism evidence="3 4">
    <name type="scientific">Anthropogastromicrobium aceti</name>
    <dbReference type="NCBI Taxonomy" id="2981768"/>
    <lineage>
        <taxon>Bacteria</taxon>
        <taxon>Bacillati</taxon>
        <taxon>Bacillota</taxon>
        <taxon>Clostridia</taxon>
        <taxon>Lachnospirales</taxon>
        <taxon>Lachnospiraceae</taxon>
        <taxon>Anthropogastromicrobium</taxon>
    </lineage>
</organism>
<reference evidence="3 4" key="1">
    <citation type="submission" date="2021-10" db="EMBL/GenBank/DDBJ databases">
        <title>Anaerobic single-cell dispensing facilitates the cultivation of human gut bacteria.</title>
        <authorList>
            <person name="Afrizal A."/>
        </authorList>
    </citation>
    <scope>NUCLEOTIDE SEQUENCE [LARGE SCALE GENOMIC DNA]</scope>
    <source>
        <strain evidence="3 4">CLA-AA-H224</strain>
    </source>
</reference>
<dbReference type="EMBL" id="JAJEQN010000015">
    <property type="protein sequence ID" value="MCC2221511.1"/>
    <property type="molecule type" value="Genomic_DNA"/>
</dbReference>